<dbReference type="RefSeq" id="WP_100701747.1">
    <property type="nucleotide sequence ID" value="NZ_PIQI01000016.1"/>
</dbReference>
<comment type="caution">
    <text evidence="3">The sequence shown here is derived from an EMBL/GenBank/DDBJ whole genome shotgun (WGS) entry which is preliminary data.</text>
</comment>
<name>A0A2M9WD51_9GAMM</name>
<keyword evidence="4" id="KW-1185">Reference proteome</keyword>
<dbReference type="GO" id="GO:0003824">
    <property type="term" value="F:catalytic activity"/>
    <property type="evidence" value="ECO:0007669"/>
    <property type="project" value="InterPro"/>
</dbReference>
<proteinExistence type="inferred from homology"/>
<dbReference type="PANTHER" id="PTHR11895:SF7">
    <property type="entry name" value="GLUTAMYL-TRNA(GLN) AMIDOTRANSFERASE SUBUNIT A, MITOCHONDRIAL"/>
    <property type="match status" value="1"/>
</dbReference>
<dbReference type="InterPro" id="IPR023631">
    <property type="entry name" value="Amidase_dom"/>
</dbReference>
<protein>
    <submittedName>
        <fullName evidence="3">Amidase</fullName>
    </submittedName>
</protein>
<reference evidence="3 4" key="1">
    <citation type="submission" date="2017-11" db="EMBL/GenBank/DDBJ databases">
        <title>The genome sequence of Pantoea rodasii DSM 26611.</title>
        <authorList>
            <person name="Gao J."/>
            <person name="Mao X."/>
            <person name="Sun J."/>
        </authorList>
    </citation>
    <scope>NUCLEOTIDE SEQUENCE [LARGE SCALE GENOMIC DNA]</scope>
    <source>
        <strain evidence="3 4">DSM 26611</strain>
    </source>
</reference>
<dbReference type="Gene3D" id="3.90.1300.10">
    <property type="entry name" value="Amidase signature (AS) domain"/>
    <property type="match status" value="1"/>
</dbReference>
<comment type="similarity">
    <text evidence="1">Belongs to the amidase family.</text>
</comment>
<feature type="domain" description="Amidase" evidence="2">
    <location>
        <begin position="55"/>
        <end position="454"/>
    </location>
</feature>
<dbReference type="OrthoDB" id="9811471at2"/>
<organism evidence="3 4">
    <name type="scientific">Pantoea rodasii</name>
    <dbReference type="NCBI Taxonomy" id="1076549"/>
    <lineage>
        <taxon>Bacteria</taxon>
        <taxon>Pseudomonadati</taxon>
        <taxon>Pseudomonadota</taxon>
        <taxon>Gammaproteobacteria</taxon>
        <taxon>Enterobacterales</taxon>
        <taxon>Erwiniaceae</taxon>
        <taxon>Pantoea</taxon>
    </lineage>
</organism>
<evidence type="ECO:0000256" key="1">
    <source>
        <dbReference type="ARBA" id="ARBA00009199"/>
    </source>
</evidence>
<dbReference type="InterPro" id="IPR036928">
    <property type="entry name" value="AS_sf"/>
</dbReference>
<sequence length="480" mass="50870">MNLSEYTSYDAVGLAELVANKDVTPAEVSSAAMKALRAVNPDVQAVIECWKGEGYNQSGPMAGVPMLVKDLGISVAGRLNELGSRLASGYVSPSDSNLAVKMRQAGLMLMGRTTTPELAASVTTEPVFNGGTRNPWNTCYSAGGSSGGSAAAVAAGIVPAAHATDGGGSIRIPASANGLFGLKPSRGRISMGPDVDEVWSGLAVHGFVTRSVRDSAALLDAVQGNLPGDPFVIDRSTPVLIGSEKRHPGTLRIGVLVHPLNGKRSSPEVVSALEQTVKQLRALGHHVEDVSPDIGLSWDAFVELNARFWAANTAGWIDALASMSNRPADIETLEPSNLALWKLGHELTATDLVGAMHMRNAVTQKMGVFHQQFDMLLTPTLPDLPAELGSFNSDQHKMDGREWMHHVFNHSPFTALANVCGSPAMSVPLGFSDSKNLPIGMQFFAGYNREHKLLSLAGQLECEHPWSGRRPKIWAGATAG</sequence>
<dbReference type="AlphaFoldDB" id="A0A2M9WD51"/>
<dbReference type="SUPFAM" id="SSF75304">
    <property type="entry name" value="Amidase signature (AS) enzymes"/>
    <property type="match status" value="1"/>
</dbReference>
<dbReference type="InterPro" id="IPR020556">
    <property type="entry name" value="Amidase_CS"/>
</dbReference>
<evidence type="ECO:0000259" key="2">
    <source>
        <dbReference type="Pfam" id="PF01425"/>
    </source>
</evidence>
<dbReference type="InterPro" id="IPR000120">
    <property type="entry name" value="Amidase"/>
</dbReference>
<accession>A0A2M9WD51</accession>
<dbReference type="EMBL" id="PIQI01000016">
    <property type="protein sequence ID" value="PJZ05466.1"/>
    <property type="molecule type" value="Genomic_DNA"/>
</dbReference>
<dbReference type="Proteomes" id="UP000232062">
    <property type="component" value="Unassembled WGS sequence"/>
</dbReference>
<evidence type="ECO:0000313" key="4">
    <source>
        <dbReference type="Proteomes" id="UP000232062"/>
    </source>
</evidence>
<dbReference type="Pfam" id="PF01425">
    <property type="entry name" value="Amidase"/>
    <property type="match status" value="1"/>
</dbReference>
<evidence type="ECO:0000313" key="3">
    <source>
        <dbReference type="EMBL" id="PJZ05466.1"/>
    </source>
</evidence>
<dbReference type="PROSITE" id="PS00571">
    <property type="entry name" value="AMIDASES"/>
    <property type="match status" value="1"/>
</dbReference>
<gene>
    <name evidence="3" type="ORF">PRCB_11085</name>
</gene>
<dbReference type="PANTHER" id="PTHR11895">
    <property type="entry name" value="TRANSAMIDASE"/>
    <property type="match status" value="1"/>
</dbReference>